<evidence type="ECO:0000313" key="15">
    <source>
        <dbReference type="EMBL" id="QLG71529.1"/>
    </source>
</evidence>
<keyword evidence="4 13" id="KW-0808">Transferase</keyword>
<dbReference type="PIRSF" id="PIRSF000383">
    <property type="entry name" value="PEAMT"/>
    <property type="match status" value="1"/>
</dbReference>
<comment type="similarity">
    <text evidence="13 14">Belongs to the class VI-like SAM-binding methyltransferase superfamily. CHO2 family.</text>
</comment>
<dbReference type="GO" id="GO:0005789">
    <property type="term" value="C:endoplasmic reticulum membrane"/>
    <property type="evidence" value="ECO:0007669"/>
    <property type="project" value="UniProtKB-SubCell"/>
</dbReference>
<proteinExistence type="inferred from homology"/>
<feature type="transmembrane region" description="Helical" evidence="13 14">
    <location>
        <begin position="353"/>
        <end position="374"/>
    </location>
</feature>
<dbReference type="Proteomes" id="UP000509704">
    <property type="component" value="Chromosome 2"/>
</dbReference>
<keyword evidence="5 13" id="KW-0949">S-adenosyl-L-methionine</keyword>
<feature type="transmembrane region" description="Helical" evidence="13 14">
    <location>
        <begin position="40"/>
        <end position="61"/>
    </location>
</feature>
<dbReference type="GO" id="GO:0004608">
    <property type="term" value="F:phosphatidylethanolamine N-methyltransferase activity"/>
    <property type="evidence" value="ECO:0007669"/>
    <property type="project" value="UniProtKB-UniRule"/>
</dbReference>
<reference evidence="15 16" key="1">
    <citation type="submission" date="2020-07" db="EMBL/GenBank/DDBJ databases">
        <title>The yeast mating-type switching endonuclease HO is a domesticated member of an unorthodox homing genetic element family.</title>
        <authorList>
            <person name="Coughlan A.Y."/>
            <person name="Lombardi L."/>
            <person name="Braun-Galleani S."/>
            <person name="Martos A.R."/>
            <person name="Galeote V."/>
            <person name="Bigey F."/>
            <person name="Dequin S."/>
            <person name="Byrne K.P."/>
            <person name="Wolfe K.H."/>
        </authorList>
    </citation>
    <scope>NUCLEOTIDE SEQUENCE [LARGE SCALE GENOMIC DNA]</scope>
    <source>
        <strain evidence="15 16">NRRL Y-6702</strain>
    </source>
</reference>
<keyword evidence="11 13" id="KW-0594">Phospholipid biosynthesis</keyword>
<keyword evidence="16" id="KW-1185">Reference proteome</keyword>
<dbReference type="KEGG" id="zmk:HG535_0B05720"/>
<dbReference type="Pfam" id="PF04191">
    <property type="entry name" value="PEMT"/>
    <property type="match status" value="2"/>
</dbReference>
<comment type="catalytic activity">
    <reaction evidence="13 14">
        <text>a 1,2-diacyl-sn-glycero-3-phosphoethanolamine + S-adenosyl-L-methionine = a 1,2-diacyl-sn-glycero-3-phospho-N-methylethanolamine + S-adenosyl-L-homocysteine + H(+)</text>
        <dbReference type="Rhea" id="RHEA:11164"/>
        <dbReference type="ChEBI" id="CHEBI:15378"/>
        <dbReference type="ChEBI" id="CHEBI:57856"/>
        <dbReference type="ChEBI" id="CHEBI:59789"/>
        <dbReference type="ChEBI" id="CHEBI:64573"/>
        <dbReference type="ChEBI" id="CHEBI:64612"/>
        <dbReference type="EC" id="2.1.1.17"/>
    </reaction>
</comment>
<dbReference type="PANTHER" id="PTHR32138">
    <property type="entry name" value="PHOSPHATIDYLETHANOLAMINE N-METHYLTRANSFERASE"/>
    <property type="match status" value="1"/>
</dbReference>
<dbReference type="RefSeq" id="XP_037143257.1">
    <property type="nucleotide sequence ID" value="XM_037287362.1"/>
</dbReference>
<keyword evidence="3 13" id="KW-0489">Methyltransferase</keyword>
<evidence type="ECO:0000256" key="8">
    <source>
        <dbReference type="ARBA" id="ARBA00022989"/>
    </source>
</evidence>
<protein>
    <recommendedName>
        <fullName evidence="13 14">Phosphatidylethanolamine N-methyltransferase</fullName>
        <shortName evidence="13">PE methyltransferase</shortName>
        <shortName evidence="13 14">PEAMT</shortName>
        <shortName evidence="13">PEMT</shortName>
        <ecNumber evidence="13 14">2.1.1.17</ecNumber>
    </recommendedName>
</protein>
<evidence type="ECO:0000256" key="7">
    <source>
        <dbReference type="ARBA" id="ARBA00022824"/>
    </source>
</evidence>
<dbReference type="EC" id="2.1.1.17" evidence="13 14"/>
<evidence type="ECO:0000256" key="9">
    <source>
        <dbReference type="ARBA" id="ARBA00023098"/>
    </source>
</evidence>
<name>A0A7H9B0N0_ZYGMR</name>
<evidence type="ECO:0000256" key="14">
    <source>
        <dbReference type="RuleBase" id="RU361122"/>
    </source>
</evidence>
<gene>
    <name evidence="15" type="ORF">HG535_0B05720</name>
</gene>
<keyword evidence="2 13" id="KW-0444">Lipid biosynthesis</keyword>
<accession>A0A7H9B0N0</accession>
<keyword evidence="12 13" id="KW-1208">Phospholipid metabolism</keyword>
<dbReference type="InterPro" id="IPR007318">
    <property type="entry name" value="Phopholipid_MeTrfase"/>
</dbReference>
<keyword evidence="10 13" id="KW-0472">Membrane</keyword>
<comment type="caution">
    <text evidence="13 14">Lacks conserved residue(s) required for the propagation of feature annotation.</text>
</comment>
<dbReference type="GO" id="GO:0006656">
    <property type="term" value="P:phosphatidylcholine biosynthetic process"/>
    <property type="evidence" value="ECO:0007669"/>
    <property type="project" value="UniProtKB-UniRule"/>
</dbReference>
<evidence type="ECO:0000256" key="13">
    <source>
        <dbReference type="HAMAP-Rule" id="MF_03217"/>
    </source>
</evidence>
<evidence type="ECO:0000256" key="5">
    <source>
        <dbReference type="ARBA" id="ARBA00022691"/>
    </source>
</evidence>
<keyword evidence="7 13" id="KW-0256">Endoplasmic reticulum</keyword>
<evidence type="ECO:0000256" key="4">
    <source>
        <dbReference type="ARBA" id="ARBA00022679"/>
    </source>
</evidence>
<keyword evidence="6 13" id="KW-0812">Transmembrane</keyword>
<evidence type="ECO:0000256" key="6">
    <source>
        <dbReference type="ARBA" id="ARBA00022692"/>
    </source>
</evidence>
<comment type="subcellular location">
    <subcellularLocation>
        <location evidence="1">Endomembrane system</location>
        <topology evidence="1">Multi-pass membrane protein</topology>
    </subcellularLocation>
    <subcellularLocation>
        <location evidence="13 14">Endoplasmic reticulum membrane</location>
        <topology evidence="13 14">Multi-pass membrane protein</topology>
    </subcellularLocation>
</comment>
<dbReference type="Gene3D" id="1.20.120.1630">
    <property type="match status" value="1"/>
</dbReference>
<dbReference type="AlphaFoldDB" id="A0A7H9B0N0"/>
<dbReference type="FunFam" id="1.20.120.1630:FF:000016">
    <property type="entry name" value="Phosphatidylethanolamine N-methyltransferase"/>
    <property type="match status" value="1"/>
</dbReference>
<evidence type="ECO:0000256" key="1">
    <source>
        <dbReference type="ARBA" id="ARBA00004127"/>
    </source>
</evidence>
<sequence>MTKQGGKGLVAETRSTGVKFEPPETHDMVRSLFDPTVKKSFLEICITLALMSNFAFCYWLLKTFNAQMATKVFFFQYFFWRLCYNVGIGIVLHYQSKSEFLTRYARNNSLFVKKSKSKLARFCQFELSSKMPKSYDMYSYPEELNIWLLFRQFVDLILMQDFCTYVIFVYLSFPESWASMVNWRTGLGFSMILFNIWVKIDAHRVVKDYAWYWGDFFFLQESELVFDGVFNISPHPMYSIGYLGYYGLSMICGDYRVLLVSLCGHYLQFLFLKYVESPHIEKIYGDDSNGGLESNSRIDDLIASRNYDYSRPLINTGFTFQNFDKLRFTDYFTLSTIVALISWMLLTKPSSDVLFYLTFTAKLLTSIGVLVVLFKQSKTKWFTRLYLKNGHTQVYSYQQWQFVYNFSLAITYTLLGCETYAKVSERLPALERNQFIYGLILCALQGWCNSEIRSAISDFGWFYGDFFLNNYITKKNITSHGIYRYLNNPEAILGVAGIWGTVLMTNFSWQNVVLASLWTLTNFILVKFIEQPHMAKIYGEKNRVGGIEKTLLTSKTWRRMSEMVEKVEHIVIKSLLSQTPTYEEVAISNHSSERSDSTANNEMEELESAVEDAIDVVAAKLSPNCKFEIEEYDKHSNFILPEPITITWELPKSLYNQKDWIGLYSVLKTGCDRSKTRTSSLGHWSATSPTAYPNDISKAKSIIEYEQKDKVVRGKVTFDASLLYFESGIYEFRYHCSSSHKVLLVSRPLQLELPRFDVTTSEKLTKDFVRFLTSINSFEGGRANLNGNKYFGLKTFRQFIKESVDVELSSDYIKRVNGDAEAIAQRICHIKKVLDSLE</sequence>
<dbReference type="HAMAP" id="MF_03217">
    <property type="entry name" value="PEMT"/>
    <property type="match status" value="1"/>
</dbReference>
<evidence type="ECO:0000256" key="2">
    <source>
        <dbReference type="ARBA" id="ARBA00022516"/>
    </source>
</evidence>
<dbReference type="GO" id="GO:0032259">
    <property type="term" value="P:methylation"/>
    <property type="evidence" value="ECO:0007669"/>
    <property type="project" value="UniProtKB-KW"/>
</dbReference>
<comment type="function">
    <text evidence="13 14">Catalyzes the first step of the methylation pathway of phosphatidylcholine biosynthesis, the SAM-dependent methylation of phosphatidylethanolamine (PE) to phosphatidylmonomethylethanolamine (PMME).</text>
</comment>
<evidence type="ECO:0000256" key="3">
    <source>
        <dbReference type="ARBA" id="ARBA00022603"/>
    </source>
</evidence>
<dbReference type="PROSITE" id="PS51598">
    <property type="entry name" value="SAM_CHO2"/>
    <property type="match status" value="1"/>
</dbReference>
<organism evidence="15 16">
    <name type="scientific">Zygotorulaspora mrakii</name>
    <name type="common">Zygosaccharomyces mrakii</name>
    <dbReference type="NCBI Taxonomy" id="42260"/>
    <lineage>
        <taxon>Eukaryota</taxon>
        <taxon>Fungi</taxon>
        <taxon>Dikarya</taxon>
        <taxon>Ascomycota</taxon>
        <taxon>Saccharomycotina</taxon>
        <taxon>Saccharomycetes</taxon>
        <taxon>Saccharomycetales</taxon>
        <taxon>Saccharomycetaceae</taxon>
        <taxon>Zygotorulaspora</taxon>
    </lineage>
</organism>
<dbReference type="GeneID" id="59235190"/>
<comment type="pathway">
    <text evidence="13 14">Phospholipid metabolism; phosphatidylcholine biosynthesis.</text>
</comment>
<dbReference type="EMBL" id="CP058605">
    <property type="protein sequence ID" value="QLG71529.1"/>
    <property type="molecule type" value="Genomic_DNA"/>
</dbReference>
<dbReference type="OrthoDB" id="4583at2759"/>
<dbReference type="UniPathway" id="UPA00753"/>
<dbReference type="PANTHER" id="PTHR32138:SF0">
    <property type="entry name" value="PHOSPHATIDYLETHANOLAMINE N-METHYLTRANSFERASE"/>
    <property type="match status" value="1"/>
</dbReference>
<keyword evidence="8 13" id="KW-1133">Transmembrane helix</keyword>
<evidence type="ECO:0000256" key="10">
    <source>
        <dbReference type="ARBA" id="ARBA00023136"/>
    </source>
</evidence>
<feature type="transmembrane region" description="Helical" evidence="13 14">
    <location>
        <begin position="328"/>
        <end position="347"/>
    </location>
</feature>
<feature type="transmembrane region" description="Helical" evidence="13 14">
    <location>
        <begin position="73"/>
        <end position="94"/>
    </location>
</feature>
<keyword evidence="9 13" id="KW-0443">Lipid metabolism</keyword>
<dbReference type="InterPro" id="IPR016219">
    <property type="entry name" value="Phosphatid-EA_MeTrfase_fun"/>
</dbReference>
<evidence type="ECO:0000256" key="12">
    <source>
        <dbReference type="ARBA" id="ARBA00023264"/>
    </source>
</evidence>
<evidence type="ECO:0000313" key="16">
    <source>
        <dbReference type="Proteomes" id="UP000509704"/>
    </source>
</evidence>
<evidence type="ECO:0000256" key="11">
    <source>
        <dbReference type="ARBA" id="ARBA00023209"/>
    </source>
</evidence>